<dbReference type="SUPFAM" id="SSF48726">
    <property type="entry name" value="Immunoglobulin"/>
    <property type="match status" value="1"/>
</dbReference>
<feature type="domain" description="Immunoglobulin" evidence="1">
    <location>
        <begin position="5"/>
        <end position="77"/>
    </location>
</feature>
<reference evidence="2" key="2">
    <citation type="submission" date="2025-09" db="UniProtKB">
        <authorList>
            <consortium name="Ensembl"/>
        </authorList>
    </citation>
    <scope>IDENTIFICATION</scope>
</reference>
<dbReference type="Gene3D" id="2.60.40.10">
    <property type="entry name" value="Immunoglobulins"/>
    <property type="match status" value="1"/>
</dbReference>
<proteinExistence type="predicted"/>
<accession>A0A3Q4HBC1</accession>
<evidence type="ECO:0000313" key="2">
    <source>
        <dbReference type="Ensembl" id="ENSNBRP00000013962.1"/>
    </source>
</evidence>
<dbReference type="GeneTree" id="ENSGT00940000177246"/>
<sequence length="96" mass="10683">MILEPPLTQIYSSETVTVRCEIQESDGSHEMFIMSTAKLEPPSASEFRISRATESHSGEYRCCSFTTCGDIIRLTVSCKLDTFHSVILFSVLSVLS</sequence>
<reference evidence="2" key="1">
    <citation type="submission" date="2025-08" db="UniProtKB">
        <authorList>
            <consortium name="Ensembl"/>
        </authorList>
    </citation>
    <scope>IDENTIFICATION</scope>
</reference>
<dbReference type="SMART" id="SM00409">
    <property type="entry name" value="IG"/>
    <property type="match status" value="1"/>
</dbReference>
<dbReference type="AlphaFoldDB" id="A0A3Q4HBC1"/>
<evidence type="ECO:0000259" key="1">
    <source>
        <dbReference type="SMART" id="SM00409"/>
    </source>
</evidence>
<evidence type="ECO:0000313" key="3">
    <source>
        <dbReference type="Proteomes" id="UP000261580"/>
    </source>
</evidence>
<keyword evidence="3" id="KW-1185">Reference proteome</keyword>
<dbReference type="InterPro" id="IPR003599">
    <property type="entry name" value="Ig_sub"/>
</dbReference>
<dbReference type="InterPro" id="IPR036179">
    <property type="entry name" value="Ig-like_dom_sf"/>
</dbReference>
<dbReference type="Proteomes" id="UP000261580">
    <property type="component" value="Unassembled WGS sequence"/>
</dbReference>
<dbReference type="Ensembl" id="ENSNBRT00000014343.1">
    <property type="protein sequence ID" value="ENSNBRP00000013962.1"/>
    <property type="gene ID" value="ENSNBRG00000010793.1"/>
</dbReference>
<dbReference type="Bgee" id="ENSNBRG00000010793">
    <property type="expression patterns" value="Expressed in testis"/>
</dbReference>
<organism evidence="2 3">
    <name type="scientific">Neolamprologus brichardi</name>
    <name type="common">Fairy cichlid</name>
    <name type="synonym">Lamprologus brichardi</name>
    <dbReference type="NCBI Taxonomy" id="32507"/>
    <lineage>
        <taxon>Eukaryota</taxon>
        <taxon>Metazoa</taxon>
        <taxon>Chordata</taxon>
        <taxon>Craniata</taxon>
        <taxon>Vertebrata</taxon>
        <taxon>Euteleostomi</taxon>
        <taxon>Actinopterygii</taxon>
        <taxon>Neopterygii</taxon>
        <taxon>Teleostei</taxon>
        <taxon>Neoteleostei</taxon>
        <taxon>Acanthomorphata</taxon>
        <taxon>Ovalentaria</taxon>
        <taxon>Cichlomorphae</taxon>
        <taxon>Cichliformes</taxon>
        <taxon>Cichlidae</taxon>
        <taxon>African cichlids</taxon>
        <taxon>Pseudocrenilabrinae</taxon>
        <taxon>Lamprologini</taxon>
        <taxon>Neolamprologus</taxon>
    </lineage>
</organism>
<protein>
    <recommendedName>
        <fullName evidence="1">Immunoglobulin domain-containing protein</fullName>
    </recommendedName>
</protein>
<dbReference type="InterPro" id="IPR013783">
    <property type="entry name" value="Ig-like_fold"/>
</dbReference>
<name>A0A3Q4HBC1_NEOBR</name>